<reference evidence="4" key="1">
    <citation type="submission" date="2016-05" db="EMBL/GenBank/DDBJ databases">
        <authorList>
            <person name="Naeem Raeece"/>
        </authorList>
    </citation>
    <scope>NUCLEOTIDE SEQUENCE [LARGE SCALE GENOMIC DNA]</scope>
</reference>
<dbReference type="EMBL" id="FLQW01006901">
    <property type="protein sequence ID" value="SBT01211.1"/>
    <property type="molecule type" value="Genomic_DNA"/>
</dbReference>
<dbReference type="InterPro" id="IPR009643">
    <property type="entry name" value="HS1-bd"/>
</dbReference>
<evidence type="ECO:0000256" key="1">
    <source>
        <dbReference type="ARBA" id="ARBA00006349"/>
    </source>
</evidence>
<comment type="similarity">
    <text evidence="1">Belongs to the HSBP1 family.</text>
</comment>
<dbReference type="GO" id="GO:0003714">
    <property type="term" value="F:transcription corepressor activity"/>
    <property type="evidence" value="ECO:0007669"/>
    <property type="project" value="InterPro"/>
</dbReference>
<keyword evidence="3" id="KW-0346">Stress response</keyword>
<sequence>MLNNNNENLLSFKNIINNSENRNRDENMNHFFDSYNNTSMALEASKRNTIPYNETQNVGDINTNMYSHNNTNNSISGNNGSNSNCNQGNKVGVENKTEQLEMFVENMLNELKSKMQNLSNNLLSKVDSMEKSLDDLENIMIDFSNKRNS</sequence>
<evidence type="ECO:0000313" key="3">
    <source>
        <dbReference type="EMBL" id="SBT01211.1"/>
    </source>
</evidence>
<dbReference type="Pfam" id="PF06825">
    <property type="entry name" value="HSBP1"/>
    <property type="match status" value="1"/>
</dbReference>
<evidence type="ECO:0000313" key="4">
    <source>
        <dbReference type="Proteomes" id="UP000078597"/>
    </source>
</evidence>
<feature type="coiled-coil region" evidence="2">
    <location>
        <begin position="101"/>
        <end position="146"/>
    </location>
</feature>
<accession>A0A1A8X7H6</accession>
<proteinExistence type="inferred from homology"/>
<dbReference type="Gene3D" id="1.20.5.430">
    <property type="match status" value="1"/>
</dbReference>
<gene>
    <name evidence="3" type="ORF">PMALA_080570</name>
</gene>
<dbReference type="Proteomes" id="UP000078597">
    <property type="component" value="Unassembled WGS sequence"/>
</dbReference>
<dbReference type="VEuPathDB" id="PlasmoDB:PmUG01_09030100"/>
<dbReference type="AlphaFoldDB" id="A0A1A8X7H6"/>
<evidence type="ECO:0000256" key="2">
    <source>
        <dbReference type="SAM" id="Coils"/>
    </source>
</evidence>
<organism evidence="3 4">
    <name type="scientific">Plasmodium malariae</name>
    <dbReference type="NCBI Taxonomy" id="5858"/>
    <lineage>
        <taxon>Eukaryota</taxon>
        <taxon>Sar</taxon>
        <taxon>Alveolata</taxon>
        <taxon>Apicomplexa</taxon>
        <taxon>Aconoidasida</taxon>
        <taxon>Haemosporida</taxon>
        <taxon>Plasmodiidae</taxon>
        <taxon>Plasmodium</taxon>
        <taxon>Plasmodium (Plasmodium)</taxon>
    </lineage>
</organism>
<name>A0A1A8X7H6_PLAMA</name>
<protein>
    <submittedName>
        <fullName evidence="3">Heat shock factor-binding protein 1, putative (HSBP)</fullName>
    </submittedName>
</protein>
<keyword evidence="2" id="KW-0175">Coiled coil</keyword>